<evidence type="ECO:0000259" key="13">
    <source>
        <dbReference type="PROSITE" id="PS50045"/>
    </source>
</evidence>
<keyword evidence="5" id="KW-0805">Transcription regulation</keyword>
<dbReference type="Gene3D" id="3.40.50.2300">
    <property type="match status" value="1"/>
</dbReference>
<dbReference type="Proteomes" id="UP001371305">
    <property type="component" value="Unassembled WGS sequence"/>
</dbReference>
<evidence type="ECO:0000256" key="4">
    <source>
        <dbReference type="ARBA" id="ARBA00023012"/>
    </source>
</evidence>
<dbReference type="InterPro" id="IPR002078">
    <property type="entry name" value="Sigma_54_int"/>
</dbReference>
<dbReference type="PROSITE" id="PS00688">
    <property type="entry name" value="SIGMA54_INTERACT_3"/>
    <property type="match status" value="1"/>
</dbReference>
<dbReference type="PROSITE" id="PS00676">
    <property type="entry name" value="SIGMA54_INTERACT_2"/>
    <property type="match status" value="1"/>
</dbReference>
<dbReference type="InterPro" id="IPR003593">
    <property type="entry name" value="AAA+_ATPase"/>
</dbReference>
<comment type="caution">
    <text evidence="15">The sequence shown here is derived from an EMBL/GenBank/DDBJ whole genome shotgun (WGS) entry which is preliminary data.</text>
</comment>
<evidence type="ECO:0000256" key="9">
    <source>
        <dbReference type="ARBA" id="ARBA00023231"/>
    </source>
</evidence>
<dbReference type="RefSeq" id="WP_341402899.1">
    <property type="nucleotide sequence ID" value="NZ_JBBUKT010000001.1"/>
</dbReference>
<evidence type="ECO:0000313" key="15">
    <source>
        <dbReference type="EMBL" id="MEK7949482.1"/>
    </source>
</evidence>
<dbReference type="EMBL" id="JBBUKT010000001">
    <property type="protein sequence ID" value="MEK7949482.1"/>
    <property type="molecule type" value="Genomic_DNA"/>
</dbReference>
<gene>
    <name evidence="15" type="ORF">WKV53_03190</name>
</gene>
<dbReference type="PROSITE" id="PS50110">
    <property type="entry name" value="RESPONSE_REGULATORY"/>
    <property type="match status" value="1"/>
</dbReference>
<dbReference type="SUPFAM" id="SSF52172">
    <property type="entry name" value="CheY-like"/>
    <property type="match status" value="1"/>
</dbReference>
<keyword evidence="2" id="KW-0547">Nucleotide-binding</keyword>
<keyword evidence="8" id="KW-0804">Transcription</keyword>
<dbReference type="PROSITE" id="PS50045">
    <property type="entry name" value="SIGMA54_INTERACT_4"/>
    <property type="match status" value="1"/>
</dbReference>
<dbReference type="CDD" id="cd00009">
    <property type="entry name" value="AAA"/>
    <property type="match status" value="1"/>
</dbReference>
<keyword evidence="6" id="KW-0238">DNA-binding</keyword>
<dbReference type="InterPro" id="IPR025944">
    <property type="entry name" value="Sigma_54_int_dom_CS"/>
</dbReference>
<name>A0ABU9AP59_9BACT</name>
<evidence type="ECO:0000256" key="12">
    <source>
        <dbReference type="PROSITE-ProRule" id="PRU00169"/>
    </source>
</evidence>
<dbReference type="Pfam" id="PF25601">
    <property type="entry name" value="AAA_lid_14"/>
    <property type="match status" value="1"/>
</dbReference>
<evidence type="ECO:0000256" key="5">
    <source>
        <dbReference type="ARBA" id="ARBA00023015"/>
    </source>
</evidence>
<evidence type="ECO:0000259" key="14">
    <source>
        <dbReference type="PROSITE" id="PS50110"/>
    </source>
</evidence>
<keyword evidence="4" id="KW-0902">Two-component regulatory system</keyword>
<keyword evidence="12" id="KW-0597">Phosphoprotein</keyword>
<keyword evidence="9" id="KW-0535">Nitrogen fixation</keyword>
<evidence type="ECO:0000256" key="6">
    <source>
        <dbReference type="ARBA" id="ARBA00023125"/>
    </source>
</evidence>
<dbReference type="InterPro" id="IPR011006">
    <property type="entry name" value="CheY-like_superfamily"/>
</dbReference>
<dbReference type="PANTHER" id="PTHR32071">
    <property type="entry name" value="TRANSCRIPTIONAL REGULATORY PROTEIN"/>
    <property type="match status" value="1"/>
</dbReference>
<evidence type="ECO:0000256" key="11">
    <source>
        <dbReference type="ARBA" id="ARBA00031910"/>
    </source>
</evidence>
<feature type="modified residue" description="4-aspartylphosphate" evidence="12">
    <location>
        <position position="58"/>
    </location>
</feature>
<keyword evidence="3" id="KW-0067">ATP-binding</keyword>
<accession>A0ABU9AP59</accession>
<evidence type="ECO:0000313" key="16">
    <source>
        <dbReference type="Proteomes" id="UP001371305"/>
    </source>
</evidence>
<evidence type="ECO:0000256" key="7">
    <source>
        <dbReference type="ARBA" id="ARBA00023159"/>
    </source>
</evidence>
<evidence type="ECO:0000256" key="8">
    <source>
        <dbReference type="ARBA" id="ARBA00023163"/>
    </source>
</evidence>
<dbReference type="Gene3D" id="1.10.8.60">
    <property type="match status" value="1"/>
</dbReference>
<dbReference type="Pfam" id="PF00158">
    <property type="entry name" value="Sigma54_activat"/>
    <property type="match status" value="1"/>
</dbReference>
<dbReference type="InterPro" id="IPR058031">
    <property type="entry name" value="AAA_lid_NorR"/>
</dbReference>
<feature type="domain" description="Response regulatory" evidence="14">
    <location>
        <begin position="9"/>
        <end position="123"/>
    </location>
</feature>
<dbReference type="SMART" id="SM00448">
    <property type="entry name" value="REC"/>
    <property type="match status" value="1"/>
</dbReference>
<dbReference type="InterPro" id="IPR025943">
    <property type="entry name" value="Sigma_54_int_dom_ATP-bd_2"/>
</dbReference>
<keyword evidence="16" id="KW-1185">Reference proteome</keyword>
<sequence length="471" mass="51245">MAEASTEQTILLVDQDHDFLEWATKHLTAKGLRILRCDHADNAVKVVEKTVVDVVVSDIQLQPYDGLELLSRIRQVSPNTLVVLTTGFPSTGQVIEATQRGAHDVMRKESLPFELRPVVESALQIVEDRRSAEQPAADMPALDGRVKIIGVSRALQDVFKIVGRVARSDAPVLVTGESGTGKELVAKAIHEYSPRRQQELIAINCGAIPENLLESELFGHEKGSFTGAIARRAGRFEQADGGTLFLDEIGDMPLSVQVKMLRVLQDGTFSRVGSNETLSADVRIVAATNKVLSAEVAAGRFREDLYYRLNVVEVRLPPLRERAEDIPLLAEFFLQRITRKNGMARIRLSAEAIAALQVHRWPGNVRELENTIARACALASSTVLLPADIPLAAAPGQERGPLKQALDRLLDAVPIGENSVQWVASELAARALERHAGDLKEAAGMLGIGAADLRKLLAESRDSSLEAASGR</sequence>
<dbReference type="PANTHER" id="PTHR32071:SF95">
    <property type="entry name" value="DNA-BINDING TRANSCRIPTIONAL REGULATOR NTRC"/>
    <property type="match status" value="1"/>
</dbReference>
<feature type="domain" description="Sigma-54 factor interaction" evidence="13">
    <location>
        <begin position="148"/>
        <end position="377"/>
    </location>
</feature>
<dbReference type="Gene3D" id="3.40.50.300">
    <property type="entry name" value="P-loop containing nucleotide triphosphate hydrolases"/>
    <property type="match status" value="1"/>
</dbReference>
<evidence type="ECO:0000256" key="2">
    <source>
        <dbReference type="ARBA" id="ARBA00022741"/>
    </source>
</evidence>
<dbReference type="InterPro" id="IPR025662">
    <property type="entry name" value="Sigma_54_int_dom_ATP-bd_1"/>
</dbReference>
<protein>
    <recommendedName>
        <fullName evidence="1">DNA-binding transcriptional regulator NtrC</fullName>
    </recommendedName>
    <alternativeName>
        <fullName evidence="10">Nitrogen regulation protein NR(I)</fullName>
    </alternativeName>
    <alternativeName>
        <fullName evidence="11">Nitrogen regulator I</fullName>
    </alternativeName>
</protein>
<proteinExistence type="predicted"/>
<dbReference type="SUPFAM" id="SSF52540">
    <property type="entry name" value="P-loop containing nucleoside triphosphate hydrolases"/>
    <property type="match status" value="1"/>
</dbReference>
<evidence type="ECO:0000256" key="10">
    <source>
        <dbReference type="ARBA" id="ARBA00029881"/>
    </source>
</evidence>
<dbReference type="Pfam" id="PF00072">
    <property type="entry name" value="Response_reg"/>
    <property type="match status" value="1"/>
</dbReference>
<keyword evidence="7" id="KW-0010">Activator</keyword>
<organism evidence="15 16">
    <name type="scientific">Luteolibacter soli</name>
    <dbReference type="NCBI Taxonomy" id="3135280"/>
    <lineage>
        <taxon>Bacteria</taxon>
        <taxon>Pseudomonadati</taxon>
        <taxon>Verrucomicrobiota</taxon>
        <taxon>Verrucomicrobiia</taxon>
        <taxon>Verrucomicrobiales</taxon>
        <taxon>Verrucomicrobiaceae</taxon>
        <taxon>Luteolibacter</taxon>
    </lineage>
</organism>
<dbReference type="CDD" id="cd00156">
    <property type="entry name" value="REC"/>
    <property type="match status" value="1"/>
</dbReference>
<dbReference type="PROSITE" id="PS00675">
    <property type="entry name" value="SIGMA54_INTERACT_1"/>
    <property type="match status" value="1"/>
</dbReference>
<dbReference type="SMART" id="SM00382">
    <property type="entry name" value="AAA"/>
    <property type="match status" value="1"/>
</dbReference>
<reference evidence="15 16" key="1">
    <citation type="submission" date="2024-04" db="EMBL/GenBank/DDBJ databases">
        <title>Luteolibacter sp. isolated from soil.</title>
        <authorList>
            <person name="An J."/>
        </authorList>
    </citation>
    <scope>NUCLEOTIDE SEQUENCE [LARGE SCALE GENOMIC DNA]</scope>
    <source>
        <strain evidence="15 16">Y139</strain>
    </source>
</reference>
<dbReference type="InterPro" id="IPR027417">
    <property type="entry name" value="P-loop_NTPase"/>
</dbReference>
<dbReference type="InterPro" id="IPR001789">
    <property type="entry name" value="Sig_transdc_resp-reg_receiver"/>
</dbReference>
<evidence type="ECO:0000256" key="3">
    <source>
        <dbReference type="ARBA" id="ARBA00022840"/>
    </source>
</evidence>
<evidence type="ECO:0000256" key="1">
    <source>
        <dbReference type="ARBA" id="ARBA00019059"/>
    </source>
</evidence>